<organism evidence="1 2">
    <name type="scientific">Senna tora</name>
    <dbReference type="NCBI Taxonomy" id="362788"/>
    <lineage>
        <taxon>Eukaryota</taxon>
        <taxon>Viridiplantae</taxon>
        <taxon>Streptophyta</taxon>
        <taxon>Embryophyta</taxon>
        <taxon>Tracheophyta</taxon>
        <taxon>Spermatophyta</taxon>
        <taxon>Magnoliopsida</taxon>
        <taxon>eudicotyledons</taxon>
        <taxon>Gunneridae</taxon>
        <taxon>Pentapetalae</taxon>
        <taxon>rosids</taxon>
        <taxon>fabids</taxon>
        <taxon>Fabales</taxon>
        <taxon>Fabaceae</taxon>
        <taxon>Caesalpinioideae</taxon>
        <taxon>Cassia clade</taxon>
        <taxon>Senna</taxon>
    </lineage>
</organism>
<evidence type="ECO:0000313" key="1">
    <source>
        <dbReference type="EMBL" id="KAF7821103.1"/>
    </source>
</evidence>
<dbReference type="AlphaFoldDB" id="A0A834WHJ2"/>
<keyword evidence="2" id="KW-1185">Reference proteome</keyword>
<dbReference type="Proteomes" id="UP000634136">
    <property type="component" value="Unassembled WGS sequence"/>
</dbReference>
<name>A0A834WHJ2_9FABA</name>
<protein>
    <submittedName>
        <fullName evidence="1">Uncharacterized protein</fullName>
    </submittedName>
</protein>
<sequence>MTTLVVKHPSEYPRKLDIPDISYGEPGFANKHFENCLFPMSRGLLDS</sequence>
<evidence type="ECO:0000313" key="2">
    <source>
        <dbReference type="Proteomes" id="UP000634136"/>
    </source>
</evidence>
<comment type="caution">
    <text evidence="1">The sequence shown here is derived from an EMBL/GenBank/DDBJ whole genome shotgun (WGS) entry which is preliminary data.</text>
</comment>
<gene>
    <name evidence="1" type="ORF">G2W53_026558</name>
</gene>
<accession>A0A834WHJ2</accession>
<proteinExistence type="predicted"/>
<dbReference type="EMBL" id="JAAIUW010000008">
    <property type="protein sequence ID" value="KAF7821103.1"/>
    <property type="molecule type" value="Genomic_DNA"/>
</dbReference>
<reference evidence="1" key="1">
    <citation type="submission" date="2020-09" db="EMBL/GenBank/DDBJ databases">
        <title>Genome-Enabled Discovery of Anthraquinone Biosynthesis in Senna tora.</title>
        <authorList>
            <person name="Kang S.-H."/>
            <person name="Pandey R.P."/>
            <person name="Lee C.-M."/>
            <person name="Sim J.-S."/>
            <person name="Jeong J.-T."/>
            <person name="Choi B.-S."/>
            <person name="Jung M."/>
            <person name="Ginzburg D."/>
            <person name="Zhao K."/>
            <person name="Won S.Y."/>
            <person name="Oh T.-J."/>
            <person name="Yu Y."/>
            <person name="Kim N.-H."/>
            <person name="Lee O.R."/>
            <person name="Lee T.-H."/>
            <person name="Bashyal P."/>
            <person name="Kim T.-S."/>
            <person name="Lee W.-H."/>
            <person name="Kawkins C."/>
            <person name="Kim C.-K."/>
            <person name="Kim J.S."/>
            <person name="Ahn B.O."/>
            <person name="Rhee S.Y."/>
            <person name="Sohng J.K."/>
        </authorList>
    </citation>
    <scope>NUCLEOTIDE SEQUENCE</scope>
    <source>
        <tissue evidence="1">Leaf</tissue>
    </source>
</reference>